<reference evidence="1" key="1">
    <citation type="journal article" date="2001" name="Int. J. Syst. Evol. Microbiol.">
        <title>Methanofollis aquaemaris sp. nov., a methanogen isolated from an aquaculture fish pond.</title>
        <authorList>
            <person name="Lai M.C."/>
            <person name="Chen S.C."/>
        </authorList>
    </citation>
    <scope>NUCLEOTIDE SEQUENCE</scope>
    <source>
        <strain evidence="1">N2F9704</strain>
    </source>
</reference>
<evidence type="ECO:0008006" key="3">
    <source>
        <dbReference type="Google" id="ProtNLM"/>
    </source>
</evidence>
<gene>
    <name evidence="1" type="ORF">RJ40_05360</name>
</gene>
<dbReference type="GeneID" id="76423766"/>
<sequence>MIGIKGRITTESARSRCVAASLAPDNLTGMETRAQGPAVVTEVTGTHLRSVIASADDYLMNLAIAEEVCADVSEEP</sequence>
<proteinExistence type="predicted"/>
<reference evidence="1" key="2">
    <citation type="submission" date="2019-02" db="EMBL/GenBank/DDBJ databases">
        <authorList>
            <person name="Chen S.-C."/>
            <person name="Chien H.-H."/>
            <person name="Lai M.-C."/>
        </authorList>
    </citation>
    <scope>NUCLEOTIDE SEQUENCE</scope>
    <source>
        <strain evidence="1">N2F9704</strain>
    </source>
</reference>
<dbReference type="Proteomes" id="UP001042704">
    <property type="component" value="Chromosome"/>
</dbReference>
<dbReference type="NCBIfam" id="NF011470">
    <property type="entry name" value="PRK14887.1"/>
    <property type="match status" value="1"/>
</dbReference>
<evidence type="ECO:0000313" key="2">
    <source>
        <dbReference type="Proteomes" id="UP001042704"/>
    </source>
</evidence>
<evidence type="ECO:0000313" key="1">
    <source>
        <dbReference type="EMBL" id="QSZ66960.1"/>
    </source>
</evidence>
<dbReference type="RefSeq" id="WP_265582328.1">
    <property type="nucleotide sequence ID" value="NZ_CP036172.1"/>
</dbReference>
<dbReference type="EMBL" id="CP036172">
    <property type="protein sequence ID" value="QSZ66960.1"/>
    <property type="molecule type" value="Genomic_DNA"/>
</dbReference>
<organism evidence="1 2">
    <name type="scientific">Methanofollis aquaemaris</name>
    <dbReference type="NCBI Taxonomy" id="126734"/>
    <lineage>
        <taxon>Archaea</taxon>
        <taxon>Methanobacteriati</taxon>
        <taxon>Methanobacteriota</taxon>
        <taxon>Stenosarchaea group</taxon>
        <taxon>Methanomicrobia</taxon>
        <taxon>Methanomicrobiales</taxon>
        <taxon>Methanomicrobiaceae</taxon>
        <taxon>Methanofollis</taxon>
    </lineage>
</organism>
<protein>
    <recommendedName>
        <fullName evidence="3">KEOPS complex Pcc1-like subunit</fullName>
    </recommendedName>
</protein>
<dbReference type="KEGG" id="maqe:RJ40_05360"/>
<dbReference type="AlphaFoldDB" id="A0A8A3S5H8"/>
<accession>A0A8A3S5H8</accession>
<keyword evidence="2" id="KW-1185">Reference proteome</keyword>
<name>A0A8A3S5H8_9EURY</name>